<dbReference type="Gene3D" id="3.40.50.12780">
    <property type="entry name" value="N-terminal domain of ligase-like"/>
    <property type="match status" value="1"/>
</dbReference>
<dbReference type="InterPro" id="IPR000873">
    <property type="entry name" value="AMP-dep_synth/lig_dom"/>
</dbReference>
<dbReference type="InterPro" id="IPR042099">
    <property type="entry name" value="ANL_N_sf"/>
</dbReference>
<dbReference type="RefSeq" id="WP_185000607.1">
    <property type="nucleotide sequence ID" value="NZ_BAAAUI010000003.1"/>
</dbReference>
<evidence type="ECO:0000259" key="3">
    <source>
        <dbReference type="Pfam" id="PF00501"/>
    </source>
</evidence>
<dbReference type="InterPro" id="IPR045851">
    <property type="entry name" value="AMP-bd_C_sf"/>
</dbReference>
<comment type="similarity">
    <text evidence="1">Belongs to the ATP-dependent AMP-binding enzyme family.</text>
</comment>
<dbReference type="EMBL" id="JACHMH010000001">
    <property type="protein sequence ID" value="MBB4674490.1"/>
    <property type="molecule type" value="Genomic_DNA"/>
</dbReference>
<name>A0A7W7C4U6_9PSEU</name>
<dbReference type="AlphaFoldDB" id="A0A7W7C4U6"/>
<sequence length="487" mass="50411">MTAVGNVADLIRSAALREADHPALLDAADGSQVSWGRLDSAVDAQAHRLRMAGALTGDRVAVRLPTGIEFCVALFGALRAGCVVVPLAPGLPGPELTRVLADSGARLLVAEGEVPGIAGTVKVLPAPALAEAEPFETAGGDEDLAVLAYTSGTSGVPRGVMLSHRALVSNTRQCARLRPAPVTAADRVLLAIPLFHAYGLGPGLLQTAAAGATGVLLERFDAEGALAAIRRHRVTTFVGVPPMYTALLGLPEEELREGLATLRLLTSGAAPLDGEVLRRVKAATGLDVFEGYGLTETGPVLTSTLVTGAPKPGSVGQPLPEVELRLVDSDGTPLEEEDEGGAGLVSVRGPNLFSGYWPDGAHGPDAEGWFRTGDVGYLDEGGDLHLVDRANDLIIVNGFNVYPHEVEHVLGLLPGVVEAAAVGVPDAGTGETVKVVVVRGEGAELTEADVVAHCTSLLAKFKVPTRVEFVEALPHSVTGKLARRSLR</sequence>
<organism evidence="5 6">
    <name type="scientific">Crossiella cryophila</name>
    <dbReference type="NCBI Taxonomy" id="43355"/>
    <lineage>
        <taxon>Bacteria</taxon>
        <taxon>Bacillati</taxon>
        <taxon>Actinomycetota</taxon>
        <taxon>Actinomycetes</taxon>
        <taxon>Pseudonocardiales</taxon>
        <taxon>Pseudonocardiaceae</taxon>
        <taxon>Crossiella</taxon>
    </lineage>
</organism>
<dbReference type="PANTHER" id="PTHR43201:SF5">
    <property type="entry name" value="MEDIUM-CHAIN ACYL-COA LIGASE ACSF2, MITOCHONDRIAL"/>
    <property type="match status" value="1"/>
</dbReference>
<dbReference type="Pfam" id="PF00501">
    <property type="entry name" value="AMP-binding"/>
    <property type="match status" value="1"/>
</dbReference>
<dbReference type="SUPFAM" id="SSF56801">
    <property type="entry name" value="Acetyl-CoA synthetase-like"/>
    <property type="match status" value="1"/>
</dbReference>
<dbReference type="PROSITE" id="PS00455">
    <property type="entry name" value="AMP_BINDING"/>
    <property type="match status" value="1"/>
</dbReference>
<dbReference type="Pfam" id="PF13193">
    <property type="entry name" value="AMP-binding_C"/>
    <property type="match status" value="1"/>
</dbReference>
<evidence type="ECO:0000313" key="5">
    <source>
        <dbReference type="EMBL" id="MBB4674490.1"/>
    </source>
</evidence>
<feature type="domain" description="AMP-binding enzyme C-terminal" evidence="4">
    <location>
        <begin position="405"/>
        <end position="480"/>
    </location>
</feature>
<feature type="domain" description="AMP-dependent synthetase/ligase" evidence="3">
    <location>
        <begin position="14"/>
        <end position="357"/>
    </location>
</feature>
<accession>A0A7W7C4U6</accession>
<dbReference type="InterPro" id="IPR025110">
    <property type="entry name" value="AMP-bd_C"/>
</dbReference>
<dbReference type="PANTHER" id="PTHR43201">
    <property type="entry name" value="ACYL-COA SYNTHETASE"/>
    <property type="match status" value="1"/>
</dbReference>
<protein>
    <submittedName>
        <fullName evidence="5">Long-chain acyl-CoA synthetase</fullName>
        <ecNumber evidence="5">6.2.1.3</ecNumber>
    </submittedName>
</protein>
<dbReference type="Proteomes" id="UP000533598">
    <property type="component" value="Unassembled WGS sequence"/>
</dbReference>
<dbReference type="GO" id="GO:0031956">
    <property type="term" value="F:medium-chain fatty acid-CoA ligase activity"/>
    <property type="evidence" value="ECO:0007669"/>
    <property type="project" value="TreeGrafter"/>
</dbReference>
<evidence type="ECO:0000256" key="1">
    <source>
        <dbReference type="ARBA" id="ARBA00006432"/>
    </source>
</evidence>
<dbReference type="InterPro" id="IPR020845">
    <property type="entry name" value="AMP-binding_CS"/>
</dbReference>
<evidence type="ECO:0000259" key="4">
    <source>
        <dbReference type="Pfam" id="PF13193"/>
    </source>
</evidence>
<dbReference type="EC" id="6.2.1.3" evidence="5"/>
<keyword evidence="6" id="KW-1185">Reference proteome</keyword>
<keyword evidence="2 5" id="KW-0436">Ligase</keyword>
<dbReference type="GO" id="GO:0004467">
    <property type="term" value="F:long-chain fatty acid-CoA ligase activity"/>
    <property type="evidence" value="ECO:0007669"/>
    <property type="project" value="UniProtKB-EC"/>
</dbReference>
<proteinExistence type="inferred from homology"/>
<reference evidence="5 6" key="1">
    <citation type="submission" date="2020-08" db="EMBL/GenBank/DDBJ databases">
        <title>Sequencing the genomes of 1000 actinobacteria strains.</title>
        <authorList>
            <person name="Klenk H.-P."/>
        </authorList>
    </citation>
    <scope>NUCLEOTIDE SEQUENCE [LARGE SCALE GENOMIC DNA]</scope>
    <source>
        <strain evidence="5 6">DSM 44230</strain>
    </source>
</reference>
<gene>
    <name evidence="5" type="ORF">HNR67_000608</name>
</gene>
<comment type="caution">
    <text evidence="5">The sequence shown here is derived from an EMBL/GenBank/DDBJ whole genome shotgun (WGS) entry which is preliminary data.</text>
</comment>
<evidence type="ECO:0000313" key="6">
    <source>
        <dbReference type="Proteomes" id="UP000533598"/>
    </source>
</evidence>
<dbReference type="Gene3D" id="3.30.300.30">
    <property type="match status" value="1"/>
</dbReference>
<evidence type="ECO:0000256" key="2">
    <source>
        <dbReference type="ARBA" id="ARBA00022598"/>
    </source>
</evidence>